<evidence type="ECO:0000313" key="4">
    <source>
        <dbReference type="Proteomes" id="UP000034160"/>
    </source>
</evidence>
<keyword evidence="2" id="KW-0812">Transmembrane</keyword>
<feature type="transmembrane region" description="Helical" evidence="2">
    <location>
        <begin position="20"/>
        <end position="42"/>
    </location>
</feature>
<proteinExistence type="predicted"/>
<dbReference type="EMBL" id="LCCN01000016">
    <property type="protein sequence ID" value="KKS31611.1"/>
    <property type="molecule type" value="Genomic_DNA"/>
</dbReference>
<reference evidence="3 4" key="1">
    <citation type="journal article" date="2015" name="Nature">
        <title>rRNA introns, odd ribosomes, and small enigmatic genomes across a large radiation of phyla.</title>
        <authorList>
            <person name="Brown C.T."/>
            <person name="Hug L.A."/>
            <person name="Thomas B.C."/>
            <person name="Sharon I."/>
            <person name="Castelle C.J."/>
            <person name="Singh A."/>
            <person name="Wilkins M.J."/>
            <person name="Williams K.H."/>
            <person name="Banfield J.F."/>
        </authorList>
    </citation>
    <scope>NUCLEOTIDE SEQUENCE [LARGE SCALE GENOMIC DNA]</scope>
</reference>
<evidence type="ECO:0000313" key="3">
    <source>
        <dbReference type="EMBL" id="KKS31611.1"/>
    </source>
</evidence>
<feature type="transmembrane region" description="Helical" evidence="2">
    <location>
        <begin position="48"/>
        <end position="68"/>
    </location>
</feature>
<protein>
    <submittedName>
        <fullName evidence="3">Uncharacterized protein</fullName>
    </submittedName>
</protein>
<comment type="caution">
    <text evidence="3">The sequence shown here is derived from an EMBL/GenBank/DDBJ whole genome shotgun (WGS) entry which is preliminary data.</text>
</comment>
<organism evidence="3 4">
    <name type="scientific">Candidatus Amesbacteria bacterium GW2011_GWA2_42_12</name>
    <dbReference type="NCBI Taxonomy" id="1618356"/>
    <lineage>
        <taxon>Bacteria</taxon>
        <taxon>Candidatus Amesiibacteriota</taxon>
    </lineage>
</organism>
<keyword evidence="2" id="KW-1133">Transmembrane helix</keyword>
<gene>
    <name evidence="3" type="ORF">UU93_C0016G0013</name>
</gene>
<name>A0A0G1ABZ6_9BACT</name>
<dbReference type="Proteomes" id="UP000034160">
    <property type="component" value="Unassembled WGS sequence"/>
</dbReference>
<feature type="region of interest" description="Disordered" evidence="1">
    <location>
        <begin position="222"/>
        <end position="242"/>
    </location>
</feature>
<accession>A0A0G1ABZ6</accession>
<dbReference type="AlphaFoldDB" id="A0A0G1ABZ6"/>
<dbReference type="STRING" id="1618356.UU93_C0016G0013"/>
<evidence type="ECO:0000256" key="2">
    <source>
        <dbReference type="SAM" id="Phobius"/>
    </source>
</evidence>
<sequence length="242" mass="28809">MKQIRFINLFLLKIIRVLLWITLFFGGFLTIGMIESAIYQIFKFPSQYLSIWYVIIFAAFIYPIYLLLKTLNLEINLMKHLDYAKVMIKNKIKTLDAKKYPYLWCIDKNDLFTIIYNKAQKNLSSQDCVIYPTQIDEILMEYENYLEEKKAQQYQIVDKNDITKLQEKIEREIDNLNPEHFPKLIEWRRANRNRLIEVILNQAESSPNDSIGMMLACYESDLEHLSPSPRKKQSSNKKSDEN</sequence>
<evidence type="ECO:0000256" key="1">
    <source>
        <dbReference type="SAM" id="MobiDB-lite"/>
    </source>
</evidence>
<keyword evidence="2" id="KW-0472">Membrane</keyword>